<dbReference type="PANTHER" id="PTHR35870">
    <property type="entry name" value="PROTEIN, PUTATIVE (AFU_ORTHOLOGUE AFUA_5G03330)-RELATED"/>
    <property type="match status" value="1"/>
</dbReference>
<dbReference type="InterPro" id="IPR025337">
    <property type="entry name" value="Questin_oxidase-like"/>
</dbReference>
<protein>
    <submittedName>
        <fullName evidence="2">Questin oxidase family protein</fullName>
    </submittedName>
</protein>
<proteinExistence type="predicted"/>
<dbReference type="EMBL" id="CP059693">
    <property type="protein sequence ID" value="WDE09996.1"/>
    <property type="molecule type" value="Genomic_DNA"/>
</dbReference>
<dbReference type="Pfam" id="PF14027">
    <property type="entry name" value="Questin_oxidase"/>
    <property type="match status" value="1"/>
</dbReference>
<reference evidence="2 3" key="1">
    <citation type="journal article" date="2022" name="Mar. Drugs">
        <title>Bioassay-Guided Fractionation Leads to the Detection of Cholic Acid Generated by the Rare Thalassomonas sp.</title>
        <authorList>
            <person name="Pheiffer F."/>
            <person name="Schneider Y.K."/>
            <person name="Hansen E.H."/>
            <person name="Andersen J.H."/>
            <person name="Isaksson J."/>
            <person name="Busche T."/>
            <person name="R C."/>
            <person name="Kalinowski J."/>
            <person name="Zyl L.V."/>
            <person name="Trindade M."/>
        </authorList>
    </citation>
    <scope>NUCLEOTIDE SEQUENCE [LARGE SCALE GENOMIC DNA]</scope>
    <source>
        <strain evidence="2 3">A5K-61T</strain>
    </source>
</reference>
<sequence>MKKTAKEKNFIPADFMSALVNEELAQDSFYHPNLAGITQGGMANHYPMTIMAMQALGASDGEIITFRDAWPRHRADISQELGLADAKEVTTENWRQYLGQSDKLIEFRRVFLHQLSQGDVAEVVTGLVDAMKGSLPMGLFHPLIRLSFACEHGDPGLIADALAYMAIRYQELYFQEPKAAPLVAEPSGSCALGFSSLSGAGASWSSIRQWLQKEHLPGRLSRNIYGGSISICEQLCREPVVHRLALGTGSELNEQKLSLLMSGVCQSAARLYVFEPALTTLHGVTASQALAQLTLRYANRENRQIYARLWRYFWVWLTALYIEKGCPWLADLFSAADSANKQEEKEVKSVEQYQQENLTAGQLQLSNWPKLKRLALRSQEVHVMKMVYSCYWLYNNVSQEQCFQLAAIKALP</sequence>
<name>A0ABY7V9L2_9GAMM</name>
<evidence type="ECO:0000256" key="1">
    <source>
        <dbReference type="ARBA" id="ARBA00023002"/>
    </source>
</evidence>
<keyword evidence="1" id="KW-0560">Oxidoreductase</keyword>
<accession>A0ABY7V9L2</accession>
<evidence type="ECO:0000313" key="3">
    <source>
        <dbReference type="Proteomes" id="UP001215231"/>
    </source>
</evidence>
<dbReference type="PANTHER" id="PTHR35870:SF1">
    <property type="entry name" value="PROTEIN, PUTATIVE (AFU_ORTHOLOGUE AFUA_5G03330)-RELATED"/>
    <property type="match status" value="1"/>
</dbReference>
<gene>
    <name evidence="2" type="ORF">H3N35_17020</name>
</gene>
<keyword evidence="3" id="KW-1185">Reference proteome</keyword>
<evidence type="ECO:0000313" key="2">
    <source>
        <dbReference type="EMBL" id="WDE09996.1"/>
    </source>
</evidence>
<organism evidence="2 3">
    <name type="scientific">Thalassomonas haliotis</name>
    <dbReference type="NCBI Taxonomy" id="485448"/>
    <lineage>
        <taxon>Bacteria</taxon>
        <taxon>Pseudomonadati</taxon>
        <taxon>Pseudomonadota</taxon>
        <taxon>Gammaproteobacteria</taxon>
        <taxon>Alteromonadales</taxon>
        <taxon>Colwelliaceae</taxon>
        <taxon>Thalassomonas</taxon>
    </lineage>
</organism>
<dbReference type="RefSeq" id="WP_274050005.1">
    <property type="nucleotide sequence ID" value="NZ_CP059693.1"/>
</dbReference>
<dbReference type="Proteomes" id="UP001215231">
    <property type="component" value="Chromosome"/>
</dbReference>